<dbReference type="InterPro" id="IPR036388">
    <property type="entry name" value="WH-like_DNA-bd_sf"/>
</dbReference>
<dbReference type="PANTHER" id="PTHR43133:SF8">
    <property type="entry name" value="RNA POLYMERASE SIGMA FACTOR HI_1459-RELATED"/>
    <property type="match status" value="1"/>
</dbReference>
<dbReference type="Proteomes" id="UP000236497">
    <property type="component" value="Unassembled WGS sequence"/>
</dbReference>
<dbReference type="InterPro" id="IPR039425">
    <property type="entry name" value="RNA_pol_sigma-70-like"/>
</dbReference>
<proteinExistence type="inferred from homology"/>
<dbReference type="PANTHER" id="PTHR43133">
    <property type="entry name" value="RNA POLYMERASE ECF-TYPE SIGMA FACTO"/>
    <property type="match status" value="1"/>
</dbReference>
<dbReference type="Gene3D" id="1.10.10.10">
    <property type="entry name" value="Winged helix-like DNA-binding domain superfamily/Winged helix DNA-binding domain"/>
    <property type="match status" value="1"/>
</dbReference>
<dbReference type="Gene3D" id="1.10.1740.10">
    <property type="match status" value="1"/>
</dbReference>
<keyword evidence="2" id="KW-0805">Transcription regulation</keyword>
<evidence type="ECO:0000313" key="9">
    <source>
        <dbReference type="Proteomes" id="UP000236497"/>
    </source>
</evidence>
<gene>
    <name evidence="8" type="ORF">HHT355_0823</name>
</gene>
<keyword evidence="9" id="KW-1185">Reference proteome</keyword>
<accession>A0A0H5SGW9</accession>
<evidence type="ECO:0008006" key="10">
    <source>
        <dbReference type="Google" id="ProtNLM"/>
    </source>
</evidence>
<sequence>MSLSIHDQYDKIYKYCYFKVKDKQTAEDLTQETFLRYFSQKSYINKGKPLAYLYTIAKNLCIDFYRKSGRDERLNEEVPANDEVTAFETSYAVKQAVSTLPVELQEMLLLRYANELSINEIAQIMNISRFSVYRRLNKALDLLKGVLRKEDFNEI</sequence>
<dbReference type="SUPFAM" id="SSF88946">
    <property type="entry name" value="Sigma2 domain of RNA polymerase sigma factors"/>
    <property type="match status" value="1"/>
</dbReference>
<evidence type="ECO:0000256" key="3">
    <source>
        <dbReference type="ARBA" id="ARBA00023082"/>
    </source>
</evidence>
<dbReference type="GO" id="GO:0003677">
    <property type="term" value="F:DNA binding"/>
    <property type="evidence" value="ECO:0007669"/>
    <property type="project" value="UniProtKB-KW"/>
</dbReference>
<dbReference type="SUPFAM" id="SSF88659">
    <property type="entry name" value="Sigma3 and sigma4 domains of RNA polymerase sigma factors"/>
    <property type="match status" value="1"/>
</dbReference>
<name>A0A0H5SGW9_HERHM</name>
<dbReference type="OrthoDB" id="1692185at2"/>
<feature type="domain" description="RNA polymerase sigma factor 70 region 4 type 2" evidence="7">
    <location>
        <begin position="92"/>
        <end position="141"/>
    </location>
</feature>
<organism evidence="8 9">
    <name type="scientific">Herbinix hemicellulosilytica</name>
    <dbReference type="NCBI Taxonomy" id="1564487"/>
    <lineage>
        <taxon>Bacteria</taxon>
        <taxon>Bacillati</taxon>
        <taxon>Bacillota</taxon>
        <taxon>Clostridia</taxon>
        <taxon>Lachnospirales</taxon>
        <taxon>Lachnospiraceae</taxon>
        <taxon>Herbinix</taxon>
    </lineage>
</organism>
<dbReference type="GO" id="GO:0016987">
    <property type="term" value="F:sigma factor activity"/>
    <property type="evidence" value="ECO:0007669"/>
    <property type="project" value="UniProtKB-KW"/>
</dbReference>
<dbReference type="InterPro" id="IPR013324">
    <property type="entry name" value="RNA_pol_sigma_r3/r4-like"/>
</dbReference>
<comment type="similarity">
    <text evidence="1">Belongs to the sigma-70 factor family. ECF subfamily.</text>
</comment>
<dbReference type="InterPro" id="IPR014284">
    <property type="entry name" value="RNA_pol_sigma-70_dom"/>
</dbReference>
<dbReference type="Pfam" id="PF04542">
    <property type="entry name" value="Sigma70_r2"/>
    <property type="match status" value="1"/>
</dbReference>
<dbReference type="InterPro" id="IPR007627">
    <property type="entry name" value="RNA_pol_sigma70_r2"/>
</dbReference>
<evidence type="ECO:0000256" key="4">
    <source>
        <dbReference type="ARBA" id="ARBA00023125"/>
    </source>
</evidence>
<evidence type="ECO:0000256" key="2">
    <source>
        <dbReference type="ARBA" id="ARBA00023015"/>
    </source>
</evidence>
<keyword evidence="3" id="KW-0731">Sigma factor</keyword>
<dbReference type="CDD" id="cd06171">
    <property type="entry name" value="Sigma70_r4"/>
    <property type="match status" value="1"/>
</dbReference>
<evidence type="ECO:0000259" key="6">
    <source>
        <dbReference type="Pfam" id="PF04542"/>
    </source>
</evidence>
<dbReference type="RefSeq" id="WP_103202147.1">
    <property type="nucleotide sequence ID" value="NZ_CVTD020000010.1"/>
</dbReference>
<keyword evidence="5" id="KW-0804">Transcription</keyword>
<dbReference type="EMBL" id="CVTD020000010">
    <property type="protein sequence ID" value="CRZ34026.1"/>
    <property type="molecule type" value="Genomic_DNA"/>
</dbReference>
<dbReference type="GO" id="GO:0006352">
    <property type="term" value="P:DNA-templated transcription initiation"/>
    <property type="evidence" value="ECO:0007669"/>
    <property type="project" value="InterPro"/>
</dbReference>
<keyword evidence="4" id="KW-0238">DNA-binding</keyword>
<reference evidence="8 9" key="1">
    <citation type="submission" date="2015-06" db="EMBL/GenBank/DDBJ databases">
        <authorList>
            <person name="Wibberg Daniel"/>
        </authorList>
    </citation>
    <scope>NUCLEOTIDE SEQUENCE [LARGE SCALE GENOMIC DNA]</scope>
    <source>
        <strain evidence="8 9">T3/55T</strain>
    </source>
</reference>
<dbReference type="Pfam" id="PF08281">
    <property type="entry name" value="Sigma70_r4_2"/>
    <property type="match status" value="1"/>
</dbReference>
<dbReference type="InterPro" id="IPR013325">
    <property type="entry name" value="RNA_pol_sigma_r2"/>
</dbReference>
<feature type="domain" description="RNA polymerase sigma-70 region 2" evidence="6">
    <location>
        <begin position="9"/>
        <end position="70"/>
    </location>
</feature>
<evidence type="ECO:0000259" key="7">
    <source>
        <dbReference type="Pfam" id="PF08281"/>
    </source>
</evidence>
<dbReference type="AlphaFoldDB" id="A0A0H5SGW9"/>
<dbReference type="NCBIfam" id="TIGR02937">
    <property type="entry name" value="sigma70-ECF"/>
    <property type="match status" value="1"/>
</dbReference>
<evidence type="ECO:0000256" key="5">
    <source>
        <dbReference type="ARBA" id="ARBA00023163"/>
    </source>
</evidence>
<protein>
    <recommendedName>
        <fullName evidence="10">RNA polymerase sigma-70 factor (ECF subfamily)</fullName>
    </recommendedName>
</protein>
<dbReference type="InterPro" id="IPR013249">
    <property type="entry name" value="RNA_pol_sigma70_r4_t2"/>
</dbReference>
<evidence type="ECO:0000256" key="1">
    <source>
        <dbReference type="ARBA" id="ARBA00010641"/>
    </source>
</evidence>
<evidence type="ECO:0000313" key="8">
    <source>
        <dbReference type="EMBL" id="CRZ34026.1"/>
    </source>
</evidence>